<feature type="compositionally biased region" description="Pro residues" evidence="1">
    <location>
        <begin position="189"/>
        <end position="211"/>
    </location>
</feature>
<sequence>MLLLIITGGILIAFVAAMCGCKAQPRAYLTQEELDDARARKEGERESKIVLHHKKQVEKTERIERETQRNKDLLAFNSARQQALGYTAHNPIMKVEEGFVDPTFVDPSTSLMNVRRKHKPVDAPTRNPLFFPQPPAPQVERQAPGLKKPRPPSFAPSFAPPAAAAPAPVPASAAAPVQVERQAAGLKNPKPPSFLPSPPSKKYEVPPPPSPGDEVLAPTVKKKSANSTNPMSLSSLFSKMNNPNSVLPLHDIGTDTPE</sequence>
<organism evidence="3 4">
    <name type="scientific">Triparma retinervis</name>
    <dbReference type="NCBI Taxonomy" id="2557542"/>
    <lineage>
        <taxon>Eukaryota</taxon>
        <taxon>Sar</taxon>
        <taxon>Stramenopiles</taxon>
        <taxon>Ochrophyta</taxon>
        <taxon>Bolidophyceae</taxon>
        <taxon>Parmales</taxon>
        <taxon>Triparmaceae</taxon>
        <taxon>Triparma</taxon>
    </lineage>
</organism>
<reference evidence="3" key="1">
    <citation type="submission" date="2022-07" db="EMBL/GenBank/DDBJ databases">
        <title>Genome analysis of Parmales, a sister group of diatoms, reveals the evolutionary specialization of diatoms from phago-mixotrophs to photoautotrophs.</title>
        <authorList>
            <person name="Ban H."/>
            <person name="Sato S."/>
            <person name="Yoshikawa S."/>
            <person name="Kazumasa Y."/>
            <person name="Nakamura Y."/>
            <person name="Ichinomiya M."/>
            <person name="Saitoh K."/>
            <person name="Sato N."/>
            <person name="Blanc-Mathieu R."/>
            <person name="Endo H."/>
            <person name="Kuwata A."/>
            <person name="Ogata H."/>
        </authorList>
    </citation>
    <scope>NUCLEOTIDE SEQUENCE</scope>
</reference>
<dbReference type="EMBL" id="BRXZ01007090">
    <property type="protein sequence ID" value="GMI24071.1"/>
    <property type="molecule type" value="Genomic_DNA"/>
</dbReference>
<evidence type="ECO:0000313" key="3">
    <source>
        <dbReference type="EMBL" id="GMI24071.1"/>
    </source>
</evidence>
<dbReference type="Proteomes" id="UP001165082">
    <property type="component" value="Unassembled WGS sequence"/>
</dbReference>
<feature type="region of interest" description="Disordered" evidence="1">
    <location>
        <begin position="115"/>
        <end position="258"/>
    </location>
</feature>
<comment type="caution">
    <text evidence="3">The sequence shown here is derived from an EMBL/GenBank/DDBJ whole genome shotgun (WGS) entry which is preliminary data.</text>
</comment>
<proteinExistence type="predicted"/>
<feature type="compositionally biased region" description="Low complexity" evidence="1">
    <location>
        <begin position="155"/>
        <end position="177"/>
    </location>
</feature>
<name>A0A9W7FWJ3_9STRA</name>
<evidence type="ECO:0000256" key="2">
    <source>
        <dbReference type="SAM" id="SignalP"/>
    </source>
</evidence>
<accession>A0A9W7FWJ3</accession>
<keyword evidence="2" id="KW-0732">Signal</keyword>
<protein>
    <submittedName>
        <fullName evidence="3">Uncharacterized protein</fullName>
    </submittedName>
</protein>
<feature type="chain" id="PRO_5040900525" evidence="2">
    <location>
        <begin position="18"/>
        <end position="258"/>
    </location>
</feature>
<evidence type="ECO:0000313" key="4">
    <source>
        <dbReference type="Proteomes" id="UP001165082"/>
    </source>
</evidence>
<dbReference type="AlphaFoldDB" id="A0A9W7FWJ3"/>
<keyword evidence="4" id="KW-1185">Reference proteome</keyword>
<gene>
    <name evidence="3" type="ORF">TrRE_jg12266</name>
</gene>
<dbReference type="OrthoDB" id="205982at2759"/>
<feature type="compositionally biased region" description="Polar residues" evidence="1">
    <location>
        <begin position="225"/>
        <end position="245"/>
    </location>
</feature>
<feature type="signal peptide" evidence="2">
    <location>
        <begin position="1"/>
        <end position="17"/>
    </location>
</feature>
<evidence type="ECO:0000256" key="1">
    <source>
        <dbReference type="SAM" id="MobiDB-lite"/>
    </source>
</evidence>